<keyword evidence="3" id="KW-1185">Reference proteome</keyword>
<name>A0A143PI11_LUTPR</name>
<dbReference type="KEGG" id="abac:LuPra_00918"/>
<dbReference type="PATRIC" id="fig|1813736.3.peg.962"/>
<evidence type="ECO:0000313" key="2">
    <source>
        <dbReference type="EMBL" id="AMY07738.1"/>
    </source>
</evidence>
<gene>
    <name evidence="2" type="ORF">LuPra_00918</name>
</gene>
<evidence type="ECO:0000256" key="1">
    <source>
        <dbReference type="SAM" id="SignalP"/>
    </source>
</evidence>
<feature type="signal peptide" evidence="1">
    <location>
        <begin position="1"/>
        <end position="24"/>
    </location>
</feature>
<keyword evidence="1" id="KW-0732">Signal</keyword>
<dbReference type="Proteomes" id="UP000076079">
    <property type="component" value="Chromosome"/>
</dbReference>
<reference evidence="3" key="2">
    <citation type="submission" date="2016-04" db="EMBL/GenBank/DDBJ databases">
        <title>First Complete Genome Sequence of a Subdivision 6 Acidobacterium.</title>
        <authorList>
            <person name="Huang S."/>
            <person name="Vieira S."/>
            <person name="Bunk B."/>
            <person name="Riedel T."/>
            <person name="Sproeer C."/>
            <person name="Overmann J."/>
        </authorList>
    </citation>
    <scope>NUCLEOTIDE SEQUENCE [LARGE SCALE GENOMIC DNA]</scope>
    <source>
        <strain evidence="3">DSM 100886 HEG_-6_39</strain>
    </source>
</reference>
<reference evidence="2 3" key="1">
    <citation type="journal article" date="2016" name="Genome Announc.">
        <title>First Complete Genome Sequence of a Subdivision 6 Acidobacterium Strain.</title>
        <authorList>
            <person name="Huang S."/>
            <person name="Vieira S."/>
            <person name="Bunk B."/>
            <person name="Riedel T."/>
            <person name="Sproer C."/>
            <person name="Overmann J."/>
        </authorList>
    </citation>
    <scope>NUCLEOTIDE SEQUENCE [LARGE SCALE GENOMIC DNA]</scope>
    <source>
        <strain evidence="3">DSM 100886 HEG_-6_39</strain>
    </source>
</reference>
<protein>
    <recommendedName>
        <fullName evidence="4">Peptidase MA-like domain-containing protein</fullName>
    </recommendedName>
</protein>
<feature type="chain" id="PRO_5007511373" description="Peptidase MA-like domain-containing protein" evidence="1">
    <location>
        <begin position="25"/>
        <end position="422"/>
    </location>
</feature>
<sequence precursor="true">MRISMSCTAILAYLVIGHPPPAAAQVDQQRAEQYFKEAQTLCERDGGRLWGVSLCGPMVIADAATGTIATSQPAPTAVRPREIGFVNAPMQWGGITWSAYVWQMIPKDNQAERGRLFMHELFHCIQPRLGLIAPRDPSAGENIHLDSLEGRYWMRLEWRALARALGASGAARTSAIADALAFRAARHERFPGAAAAEHVVDINEGIATYTQYVTGSEGAQDAIRNAMAGLAAAETGTSFVRTFAYASGAGYGLLLDALSPGWHRKITGASDFGQLLSAAAGVTAALDAAAAAARYDGASLRVAEAQRDREQQAIIAELRRRYVDGPVLIVPRAGSGSINTMGATVIPGEGTVFRAMANRSAWGFFDAQGGALVSADGETISLPAPVVVDATTLKGDGWTATVGPGWTVQPGPRPGSFRVVRQ</sequence>
<accession>A0A143PI11</accession>
<dbReference type="STRING" id="1855912.LuPra_00918"/>
<dbReference type="AlphaFoldDB" id="A0A143PI11"/>
<evidence type="ECO:0008006" key="4">
    <source>
        <dbReference type="Google" id="ProtNLM"/>
    </source>
</evidence>
<organism evidence="2 3">
    <name type="scientific">Luteitalea pratensis</name>
    <dbReference type="NCBI Taxonomy" id="1855912"/>
    <lineage>
        <taxon>Bacteria</taxon>
        <taxon>Pseudomonadati</taxon>
        <taxon>Acidobacteriota</taxon>
        <taxon>Vicinamibacteria</taxon>
        <taxon>Vicinamibacterales</taxon>
        <taxon>Vicinamibacteraceae</taxon>
        <taxon>Luteitalea</taxon>
    </lineage>
</organism>
<dbReference type="EMBL" id="CP015136">
    <property type="protein sequence ID" value="AMY07738.1"/>
    <property type="molecule type" value="Genomic_DNA"/>
</dbReference>
<proteinExistence type="predicted"/>
<evidence type="ECO:0000313" key="3">
    <source>
        <dbReference type="Proteomes" id="UP000076079"/>
    </source>
</evidence>